<dbReference type="InterPro" id="IPR027266">
    <property type="entry name" value="TrmE/GcvT-like"/>
</dbReference>
<reference evidence="4 5" key="1">
    <citation type="journal article" date="2016" name="Nat. Commun.">
        <title>Thousands of microbial genomes shed light on interconnected biogeochemical processes in an aquifer system.</title>
        <authorList>
            <person name="Anantharaman K."/>
            <person name="Brown C.T."/>
            <person name="Hug L.A."/>
            <person name="Sharon I."/>
            <person name="Castelle C.J."/>
            <person name="Probst A.J."/>
            <person name="Thomas B.C."/>
            <person name="Singh A."/>
            <person name="Wilkins M.J."/>
            <person name="Karaoz U."/>
            <person name="Brodie E.L."/>
            <person name="Williams K.H."/>
            <person name="Hubbard S.S."/>
            <person name="Banfield J.F."/>
        </authorList>
    </citation>
    <scope>NUCLEOTIDE SEQUENCE [LARGE SCALE GENOMIC DNA]</scope>
</reference>
<dbReference type="STRING" id="1798661.A3D65_04285"/>
<dbReference type="GO" id="GO:0005960">
    <property type="term" value="C:glycine cleavage complex"/>
    <property type="evidence" value="ECO:0007669"/>
    <property type="project" value="InterPro"/>
</dbReference>
<dbReference type="Gene3D" id="3.30.1360.120">
    <property type="entry name" value="Probable tRNA modification gtpase trme, domain 1"/>
    <property type="match status" value="1"/>
</dbReference>
<name>A0A1G2D2K3_9BACT</name>
<dbReference type="NCBIfam" id="NF001567">
    <property type="entry name" value="PRK00389.1"/>
    <property type="match status" value="1"/>
</dbReference>
<dbReference type="GO" id="GO:0005829">
    <property type="term" value="C:cytosol"/>
    <property type="evidence" value="ECO:0007669"/>
    <property type="project" value="TreeGrafter"/>
</dbReference>
<evidence type="ECO:0000256" key="2">
    <source>
        <dbReference type="PIRSR" id="PIRSR006487-1"/>
    </source>
</evidence>
<feature type="domain" description="GCVT N-terminal" evidence="3">
    <location>
        <begin position="9"/>
        <end position="264"/>
    </location>
</feature>
<organism evidence="4 5">
    <name type="scientific">Candidatus Lloydbacteria bacterium RIFCSPHIGHO2_02_FULL_50_13</name>
    <dbReference type="NCBI Taxonomy" id="1798661"/>
    <lineage>
        <taxon>Bacteria</taxon>
        <taxon>Candidatus Lloydiibacteriota</taxon>
    </lineage>
</organism>
<dbReference type="InterPro" id="IPR029043">
    <property type="entry name" value="GcvT/YgfZ_C"/>
</dbReference>
<dbReference type="AlphaFoldDB" id="A0A1G2D2K3"/>
<evidence type="ECO:0000256" key="1">
    <source>
        <dbReference type="ARBA" id="ARBA00008609"/>
    </source>
</evidence>
<accession>A0A1G2D2K3</accession>
<dbReference type="PANTHER" id="PTHR43757">
    <property type="entry name" value="AMINOMETHYLTRANSFERASE"/>
    <property type="match status" value="1"/>
</dbReference>
<dbReference type="Gene3D" id="4.10.1250.10">
    <property type="entry name" value="Aminomethyltransferase fragment"/>
    <property type="match status" value="1"/>
</dbReference>
<dbReference type="NCBIfam" id="TIGR00528">
    <property type="entry name" value="gcvT"/>
    <property type="match status" value="1"/>
</dbReference>
<dbReference type="InterPro" id="IPR028896">
    <property type="entry name" value="GcvT/YgfZ/DmdA"/>
</dbReference>
<dbReference type="Proteomes" id="UP000177996">
    <property type="component" value="Unassembled WGS sequence"/>
</dbReference>
<dbReference type="SUPFAM" id="SSF101790">
    <property type="entry name" value="Aminomethyltransferase beta-barrel domain"/>
    <property type="match status" value="1"/>
</dbReference>
<dbReference type="EMBL" id="MHLL01000051">
    <property type="protein sequence ID" value="OGZ07855.1"/>
    <property type="molecule type" value="Genomic_DNA"/>
</dbReference>
<protein>
    <submittedName>
        <fullName evidence="4">Glycine cleavage system protein T</fullName>
    </submittedName>
</protein>
<dbReference type="Gene3D" id="3.30.70.1400">
    <property type="entry name" value="Aminomethyltransferase beta-barrel domains"/>
    <property type="match status" value="1"/>
</dbReference>
<dbReference type="PIRSF" id="PIRSF006487">
    <property type="entry name" value="GcvT"/>
    <property type="match status" value="1"/>
</dbReference>
<dbReference type="Gene3D" id="2.40.30.110">
    <property type="entry name" value="Aminomethyltransferase beta-barrel domains"/>
    <property type="match status" value="1"/>
</dbReference>
<gene>
    <name evidence="4" type="ORF">A3D65_04285</name>
</gene>
<evidence type="ECO:0000259" key="3">
    <source>
        <dbReference type="Pfam" id="PF01571"/>
    </source>
</evidence>
<dbReference type="InterPro" id="IPR006223">
    <property type="entry name" value="GcvT"/>
</dbReference>
<sequence length="370" mass="41778">MIKETPLNSLHRALGAKMTEFGGWDMPEHYGNIWDEYNAVRTKVGLFDTSHMRAFLIEGRDANAYLQFLTPRHIGIKHGKVEYAVLTNKDGGAVDDCLVACLSPEEYLVVVNAGNIDKDFGWMERHNAGFDVALWKRTRYTGMLALQGPRAEKVLTKCVANPTTLQKMKRYNFFATSMEGYTVLIFRTGYTGEDGFEIFCEPVFLPFFWEMLLVRGDPEGIAPCGLGARDLCRLEAWMPLYEHELTEERGPVEANLRFAIDLHKPFFFIGRAAIESKYQERRRETLIGLRTIERGAIIRRGCDIATANGNIIGRVSSGAPYPNGTSLGMGFVTCDGELPLGTSIQILIHKKWRPAFVAERKWMGTSKEEM</sequence>
<dbReference type="GO" id="GO:0004047">
    <property type="term" value="F:aminomethyltransferase activity"/>
    <property type="evidence" value="ECO:0007669"/>
    <property type="project" value="InterPro"/>
</dbReference>
<feature type="binding site" evidence="2">
    <location>
        <position position="197"/>
    </location>
    <ligand>
        <name>substrate</name>
    </ligand>
</feature>
<dbReference type="PANTHER" id="PTHR43757:SF2">
    <property type="entry name" value="AMINOMETHYLTRANSFERASE, MITOCHONDRIAL"/>
    <property type="match status" value="1"/>
</dbReference>
<comment type="caution">
    <text evidence="4">The sequence shown here is derived from an EMBL/GenBank/DDBJ whole genome shotgun (WGS) entry which is preliminary data.</text>
</comment>
<comment type="similarity">
    <text evidence="1">Belongs to the GcvT family.</text>
</comment>
<dbReference type="Pfam" id="PF01571">
    <property type="entry name" value="GCV_T"/>
    <property type="match status" value="1"/>
</dbReference>
<dbReference type="InterPro" id="IPR006222">
    <property type="entry name" value="GCVT_N"/>
</dbReference>
<evidence type="ECO:0000313" key="4">
    <source>
        <dbReference type="EMBL" id="OGZ07855.1"/>
    </source>
</evidence>
<proteinExistence type="inferred from homology"/>
<dbReference type="GO" id="GO:0006546">
    <property type="term" value="P:glycine catabolic process"/>
    <property type="evidence" value="ECO:0007669"/>
    <property type="project" value="InterPro"/>
</dbReference>
<evidence type="ECO:0000313" key="5">
    <source>
        <dbReference type="Proteomes" id="UP000177996"/>
    </source>
</evidence>
<dbReference type="SUPFAM" id="SSF103025">
    <property type="entry name" value="Folate-binding domain"/>
    <property type="match status" value="1"/>
</dbReference>